<evidence type="ECO:0000313" key="2">
    <source>
        <dbReference type="Proteomes" id="UP001386955"/>
    </source>
</evidence>
<dbReference type="Proteomes" id="UP001386955">
    <property type="component" value="Unassembled WGS sequence"/>
</dbReference>
<evidence type="ECO:0000313" key="1">
    <source>
        <dbReference type="EMBL" id="KAK7395762.1"/>
    </source>
</evidence>
<accession>A0AAN9SM43</accession>
<organism evidence="1 2">
    <name type="scientific">Psophocarpus tetragonolobus</name>
    <name type="common">Winged bean</name>
    <name type="synonym">Dolichos tetragonolobus</name>
    <dbReference type="NCBI Taxonomy" id="3891"/>
    <lineage>
        <taxon>Eukaryota</taxon>
        <taxon>Viridiplantae</taxon>
        <taxon>Streptophyta</taxon>
        <taxon>Embryophyta</taxon>
        <taxon>Tracheophyta</taxon>
        <taxon>Spermatophyta</taxon>
        <taxon>Magnoliopsida</taxon>
        <taxon>eudicotyledons</taxon>
        <taxon>Gunneridae</taxon>
        <taxon>Pentapetalae</taxon>
        <taxon>rosids</taxon>
        <taxon>fabids</taxon>
        <taxon>Fabales</taxon>
        <taxon>Fabaceae</taxon>
        <taxon>Papilionoideae</taxon>
        <taxon>50 kb inversion clade</taxon>
        <taxon>NPAAA clade</taxon>
        <taxon>indigoferoid/millettioid clade</taxon>
        <taxon>Phaseoleae</taxon>
        <taxon>Psophocarpus</taxon>
    </lineage>
</organism>
<reference evidence="1 2" key="1">
    <citation type="submission" date="2024-01" db="EMBL/GenBank/DDBJ databases">
        <title>The genomes of 5 underutilized Papilionoideae crops provide insights into root nodulation and disease resistanc.</title>
        <authorList>
            <person name="Jiang F."/>
        </authorList>
    </citation>
    <scope>NUCLEOTIDE SEQUENCE [LARGE SCALE GENOMIC DNA]</scope>
    <source>
        <strain evidence="1">DUOXIRENSHENG_FW03</strain>
        <tissue evidence="1">Leaves</tissue>
    </source>
</reference>
<protein>
    <submittedName>
        <fullName evidence="1">Uncharacterized protein</fullName>
    </submittedName>
</protein>
<dbReference type="EMBL" id="JAYMYS010000004">
    <property type="protein sequence ID" value="KAK7395762.1"/>
    <property type="molecule type" value="Genomic_DNA"/>
</dbReference>
<proteinExistence type="predicted"/>
<keyword evidence="2" id="KW-1185">Reference proteome</keyword>
<dbReference type="AlphaFoldDB" id="A0AAN9SM43"/>
<gene>
    <name evidence="1" type="ORF">VNO78_16331</name>
</gene>
<name>A0AAN9SM43_PSOTE</name>
<comment type="caution">
    <text evidence="1">The sequence shown here is derived from an EMBL/GenBank/DDBJ whole genome shotgun (WGS) entry which is preliminary data.</text>
</comment>
<sequence length="70" mass="7366">MLYVAAHMLNRFVISQIALPTPRAAQLIKVAFLPATSSPPLSAGNSLKLDLASWPSALLIFVVTVAGASF</sequence>